<sequence>MYLTFVSHNASTQIAISVCSNLALQVCSKFDTARVQVSNKLFQTTKSPRDKFAASLSSQIHCKPVEKREYAYDPSQITISVYSKLADLQSKITGVDRNLRIVVIGFRFSL</sequence>
<evidence type="ECO:0000313" key="2">
    <source>
        <dbReference type="Proteomes" id="UP000499080"/>
    </source>
</evidence>
<accession>A0A4Y2RNK3</accession>
<comment type="caution">
    <text evidence="1">The sequence shown here is derived from an EMBL/GenBank/DDBJ whole genome shotgun (WGS) entry which is preliminary data.</text>
</comment>
<evidence type="ECO:0000313" key="1">
    <source>
        <dbReference type="EMBL" id="GBN77231.1"/>
    </source>
</evidence>
<proteinExistence type="predicted"/>
<dbReference type="AlphaFoldDB" id="A0A4Y2RNK3"/>
<dbReference type="EMBL" id="BGPR01146248">
    <property type="protein sequence ID" value="GBN77231.1"/>
    <property type="molecule type" value="Genomic_DNA"/>
</dbReference>
<name>A0A4Y2RNK3_ARAVE</name>
<dbReference type="Proteomes" id="UP000499080">
    <property type="component" value="Unassembled WGS sequence"/>
</dbReference>
<gene>
    <name evidence="1" type="ORF">AVEN_257015_1</name>
</gene>
<organism evidence="1 2">
    <name type="scientific">Araneus ventricosus</name>
    <name type="common">Orbweaver spider</name>
    <name type="synonym">Epeira ventricosa</name>
    <dbReference type="NCBI Taxonomy" id="182803"/>
    <lineage>
        <taxon>Eukaryota</taxon>
        <taxon>Metazoa</taxon>
        <taxon>Ecdysozoa</taxon>
        <taxon>Arthropoda</taxon>
        <taxon>Chelicerata</taxon>
        <taxon>Arachnida</taxon>
        <taxon>Araneae</taxon>
        <taxon>Araneomorphae</taxon>
        <taxon>Entelegynae</taxon>
        <taxon>Araneoidea</taxon>
        <taxon>Araneidae</taxon>
        <taxon>Araneus</taxon>
    </lineage>
</organism>
<protein>
    <submittedName>
        <fullName evidence="1">Uncharacterized protein</fullName>
    </submittedName>
</protein>
<reference evidence="1 2" key="1">
    <citation type="journal article" date="2019" name="Sci. Rep.">
        <title>Orb-weaving spider Araneus ventricosus genome elucidates the spidroin gene catalogue.</title>
        <authorList>
            <person name="Kono N."/>
            <person name="Nakamura H."/>
            <person name="Ohtoshi R."/>
            <person name="Moran D.A.P."/>
            <person name="Shinohara A."/>
            <person name="Yoshida Y."/>
            <person name="Fujiwara M."/>
            <person name="Mori M."/>
            <person name="Tomita M."/>
            <person name="Arakawa K."/>
        </authorList>
    </citation>
    <scope>NUCLEOTIDE SEQUENCE [LARGE SCALE GENOMIC DNA]</scope>
</reference>
<keyword evidence="2" id="KW-1185">Reference proteome</keyword>